<dbReference type="Gene3D" id="3.30.160.60">
    <property type="entry name" value="Classic Zinc Finger"/>
    <property type="match status" value="2"/>
</dbReference>
<name>A0A7R8WTJ6_9CRUS</name>
<dbReference type="GO" id="GO:0008270">
    <property type="term" value="F:zinc ion binding"/>
    <property type="evidence" value="ECO:0007669"/>
    <property type="project" value="UniProtKB-KW"/>
</dbReference>
<dbReference type="InterPro" id="IPR013087">
    <property type="entry name" value="Znf_C2H2_type"/>
</dbReference>
<gene>
    <name evidence="8" type="ORF">CTOB1V02_LOCUS12830</name>
</gene>
<dbReference type="GO" id="GO:0005634">
    <property type="term" value="C:nucleus"/>
    <property type="evidence" value="ECO:0007669"/>
    <property type="project" value="UniProtKB-SubCell"/>
</dbReference>
<accession>A0A7R8WTJ6</accession>
<dbReference type="GO" id="GO:0000978">
    <property type="term" value="F:RNA polymerase II cis-regulatory region sequence-specific DNA binding"/>
    <property type="evidence" value="ECO:0007669"/>
    <property type="project" value="TreeGrafter"/>
</dbReference>
<evidence type="ECO:0000256" key="3">
    <source>
        <dbReference type="ARBA" id="ARBA00022737"/>
    </source>
</evidence>
<evidence type="ECO:0000256" key="2">
    <source>
        <dbReference type="ARBA" id="ARBA00022723"/>
    </source>
</evidence>
<dbReference type="FunFam" id="3.30.160.60:FF:000086">
    <property type="entry name" value="transcription factor E4F1 isoform X1"/>
    <property type="match status" value="1"/>
</dbReference>
<dbReference type="AlphaFoldDB" id="A0A7R8WTJ6"/>
<protein>
    <submittedName>
        <fullName evidence="8">Uncharacterized protein</fullName>
    </submittedName>
</protein>
<evidence type="ECO:0000256" key="5">
    <source>
        <dbReference type="ARBA" id="ARBA00022833"/>
    </source>
</evidence>
<evidence type="ECO:0000313" key="8">
    <source>
        <dbReference type="EMBL" id="CAD7235014.1"/>
    </source>
</evidence>
<dbReference type="SUPFAM" id="SSF57667">
    <property type="entry name" value="beta-beta-alpha zinc fingers"/>
    <property type="match status" value="1"/>
</dbReference>
<proteinExistence type="inferred from homology"/>
<comment type="subcellular location">
    <subcellularLocation>
        <location evidence="1">Nucleus</location>
    </subcellularLocation>
</comment>
<dbReference type="PROSITE" id="PS50157">
    <property type="entry name" value="ZINC_FINGER_C2H2_2"/>
    <property type="match status" value="2"/>
</dbReference>
<dbReference type="Pfam" id="PF00096">
    <property type="entry name" value="zf-C2H2"/>
    <property type="match status" value="2"/>
</dbReference>
<dbReference type="PROSITE" id="PS00028">
    <property type="entry name" value="ZINC_FINGER_C2H2_1"/>
    <property type="match status" value="2"/>
</dbReference>
<keyword evidence="6" id="KW-0539">Nucleus</keyword>
<comment type="similarity">
    <text evidence="7">Belongs to the snail C2H2-type zinc-finger protein family.</text>
</comment>
<keyword evidence="5" id="KW-0862">Zinc</keyword>
<feature type="non-terminal residue" evidence="8">
    <location>
        <position position="1"/>
    </location>
</feature>
<dbReference type="PANTHER" id="PTHR24388">
    <property type="entry name" value="ZINC FINGER PROTEIN"/>
    <property type="match status" value="1"/>
</dbReference>
<dbReference type="InterPro" id="IPR036236">
    <property type="entry name" value="Znf_C2H2_sf"/>
</dbReference>
<reference evidence="8" key="1">
    <citation type="submission" date="2020-11" db="EMBL/GenBank/DDBJ databases">
        <authorList>
            <person name="Tran Van P."/>
        </authorList>
    </citation>
    <scope>NUCLEOTIDE SEQUENCE</scope>
</reference>
<dbReference type="InterPro" id="IPR050527">
    <property type="entry name" value="Snail/Krueppel_Znf"/>
</dbReference>
<dbReference type="FunFam" id="3.30.160.60:FF:000065">
    <property type="entry name" value="B-cell CLL/lymphoma 6, member B"/>
    <property type="match status" value="1"/>
</dbReference>
<keyword evidence="4" id="KW-0863">Zinc-finger</keyword>
<evidence type="ECO:0000256" key="6">
    <source>
        <dbReference type="ARBA" id="ARBA00023242"/>
    </source>
</evidence>
<evidence type="ECO:0000256" key="4">
    <source>
        <dbReference type="ARBA" id="ARBA00022771"/>
    </source>
</evidence>
<dbReference type="SMART" id="SM00355">
    <property type="entry name" value="ZnF_C2H2"/>
    <property type="match status" value="2"/>
</dbReference>
<dbReference type="EMBL" id="OB670808">
    <property type="protein sequence ID" value="CAD7235014.1"/>
    <property type="molecule type" value="Genomic_DNA"/>
</dbReference>
<dbReference type="OrthoDB" id="10004641at2759"/>
<evidence type="ECO:0000256" key="1">
    <source>
        <dbReference type="ARBA" id="ARBA00004123"/>
    </source>
</evidence>
<organism evidence="8">
    <name type="scientific">Cyprideis torosa</name>
    <dbReference type="NCBI Taxonomy" id="163714"/>
    <lineage>
        <taxon>Eukaryota</taxon>
        <taxon>Metazoa</taxon>
        <taxon>Ecdysozoa</taxon>
        <taxon>Arthropoda</taxon>
        <taxon>Crustacea</taxon>
        <taxon>Oligostraca</taxon>
        <taxon>Ostracoda</taxon>
        <taxon>Podocopa</taxon>
        <taxon>Podocopida</taxon>
        <taxon>Cytherocopina</taxon>
        <taxon>Cytheroidea</taxon>
        <taxon>Cytherideidae</taxon>
        <taxon>Cyprideis</taxon>
    </lineage>
</organism>
<sequence>MRAPPHAHRTLLSFDKSRISFVCFVLVIHRRKALQVPHLRQEILYGTAPQEPCKAEEIAEEIVPMMPHQSLRQGSLCYLRRFSCTLCGKAFVLKGAFDRHLLTHDKNTKVHKCTTCGKAFRRNENLKRHRLRLHGVSP</sequence>
<keyword evidence="3" id="KW-0677">Repeat</keyword>
<keyword evidence="2" id="KW-0479">Metal-binding</keyword>
<dbReference type="GO" id="GO:0000981">
    <property type="term" value="F:DNA-binding transcription factor activity, RNA polymerase II-specific"/>
    <property type="evidence" value="ECO:0007669"/>
    <property type="project" value="TreeGrafter"/>
</dbReference>
<dbReference type="PANTHER" id="PTHR24388:SF54">
    <property type="entry name" value="PROTEIN ESCARGOT"/>
    <property type="match status" value="1"/>
</dbReference>
<evidence type="ECO:0000256" key="7">
    <source>
        <dbReference type="ARBA" id="ARBA00037948"/>
    </source>
</evidence>